<protein>
    <submittedName>
        <fullName evidence="1">DUF692 family multinuclear iron-containing protein</fullName>
    </submittedName>
</protein>
<organism evidence="1">
    <name type="scientific">Streptomyces sp. R11</name>
    <dbReference type="NCBI Taxonomy" id="3238625"/>
    <lineage>
        <taxon>Bacteria</taxon>
        <taxon>Bacillati</taxon>
        <taxon>Actinomycetota</taxon>
        <taxon>Actinomycetes</taxon>
        <taxon>Kitasatosporales</taxon>
        <taxon>Streptomycetaceae</taxon>
        <taxon>Streptomyces</taxon>
    </lineage>
</organism>
<dbReference type="SUPFAM" id="SSF51658">
    <property type="entry name" value="Xylose isomerase-like"/>
    <property type="match status" value="1"/>
</dbReference>
<evidence type="ECO:0000313" key="1">
    <source>
        <dbReference type="EMBL" id="XDQ15969.1"/>
    </source>
</evidence>
<name>A0AB39NDH7_9ACTN</name>
<sequence length="280" mass="31607">MSHVATTPTLGAGLGYRAELHSDVLANTRQIDWLEIISEQYMNAAVDEREHLLALRREFRLVPHGVNLSLGTPGEPDWGYVEALAELIEIIDAPWCSDHLCFTRTESVDLATLTPLPRSRALARELGSKAQRIQERLGIPFIWENIAYHVEFDSDLTEAQFISEFLESCDCGLLLDLTNLFINSVNHDFDPLGFLETIPLERVVQVHVAGGVRQPAVFYDTHSRPVHEEVWNLLERVASETELKGVLLERDQDFPDDFSEILRDVGRARHIMERAQAAGA</sequence>
<dbReference type="AlphaFoldDB" id="A0AB39NDH7"/>
<proteinExistence type="predicted"/>
<dbReference type="RefSeq" id="WP_369275893.1">
    <property type="nucleotide sequence ID" value="NZ_CP163432.1"/>
</dbReference>
<dbReference type="InterPro" id="IPR007801">
    <property type="entry name" value="MbnB/TglH/ChrH"/>
</dbReference>
<accession>A0AB39NDH7</accession>
<dbReference type="PANTHER" id="PTHR42194">
    <property type="entry name" value="UPF0276 PROTEIN HI_1600"/>
    <property type="match status" value="1"/>
</dbReference>
<dbReference type="InterPro" id="IPR036237">
    <property type="entry name" value="Xyl_isomerase-like_sf"/>
</dbReference>
<gene>
    <name evidence="1" type="ORF">AB5J55_43545</name>
</gene>
<reference evidence="1" key="1">
    <citation type="submission" date="2024-07" db="EMBL/GenBank/DDBJ databases">
        <authorList>
            <person name="Yu S.T."/>
        </authorList>
    </citation>
    <scope>NUCLEOTIDE SEQUENCE</scope>
    <source>
        <strain evidence="1">R11</strain>
    </source>
</reference>
<dbReference type="PANTHER" id="PTHR42194:SF1">
    <property type="entry name" value="UPF0276 PROTEIN HI_1600"/>
    <property type="match status" value="1"/>
</dbReference>
<dbReference type="Pfam" id="PF05114">
    <property type="entry name" value="MbnB_TglH_ChrH"/>
    <property type="match status" value="1"/>
</dbReference>
<dbReference type="Gene3D" id="3.20.20.150">
    <property type="entry name" value="Divalent-metal-dependent TIM barrel enzymes"/>
    <property type="match status" value="1"/>
</dbReference>
<dbReference type="EMBL" id="CP163432">
    <property type="protein sequence ID" value="XDQ15969.1"/>
    <property type="molecule type" value="Genomic_DNA"/>
</dbReference>
<dbReference type="NCBIfam" id="NF003818">
    <property type="entry name" value="PRK05409.1"/>
    <property type="match status" value="1"/>
</dbReference>